<dbReference type="Gene3D" id="2.40.30.170">
    <property type="match status" value="1"/>
</dbReference>
<dbReference type="NCBIfam" id="TIGR01730">
    <property type="entry name" value="RND_mfp"/>
    <property type="match status" value="1"/>
</dbReference>
<dbReference type="Pfam" id="PF25917">
    <property type="entry name" value="BSH_RND"/>
    <property type="match status" value="1"/>
</dbReference>
<feature type="domain" description="Multidrug resistance protein MdtA-like barrel-sandwich hybrid" evidence="3">
    <location>
        <begin position="57"/>
        <end position="208"/>
    </location>
</feature>
<dbReference type="GO" id="GO:1990281">
    <property type="term" value="C:efflux pump complex"/>
    <property type="evidence" value="ECO:0007669"/>
    <property type="project" value="TreeGrafter"/>
</dbReference>
<accession>A0A8J7VYG8</accession>
<sequence length="367" mass="39060">MKYTAKITVMLLAAAMVLVLPGCSGDSGEMKVKTEVVRTGQIEAAFTITGAVVPAQTAEISAPFMGKVAEVNVEEGDSVSQGQILARMDDSQLNTQMMQAAAAYQGTQNTQTQAKINLDNASRTLERTKSLYAEGAVAKTQLEADQKAYDLAKNQYESSISSQANAAKASVDTIRVQIENASIKSPIAGVVLNKNITAGENAAVGSTMLTIADMSVLKLKGTVPQNALPYIKKGDLVELTIDIYPDRSFQGRIETIGSMSVSTGTYFPVEIRLENTENFASGLSAHAEIKAKGVSHMVVPSSSVVENNGESYLFVIEDGIAKKKMVITGLKNDSEIEILKGLNGNESVAITNANHLFDSMPVQIANE</sequence>
<evidence type="ECO:0000256" key="1">
    <source>
        <dbReference type="ARBA" id="ARBA00009477"/>
    </source>
</evidence>
<feature type="domain" description="YknX-like C-terminal permuted SH3-like" evidence="4">
    <location>
        <begin position="298"/>
        <end position="363"/>
    </location>
</feature>
<dbReference type="Gene3D" id="2.40.420.20">
    <property type="match status" value="1"/>
</dbReference>
<name>A0A8J7VYG8_9FIRM</name>
<dbReference type="PANTHER" id="PTHR30469">
    <property type="entry name" value="MULTIDRUG RESISTANCE PROTEIN MDTA"/>
    <property type="match status" value="1"/>
</dbReference>
<dbReference type="InterPro" id="IPR058637">
    <property type="entry name" value="YknX-like_C"/>
</dbReference>
<dbReference type="Proteomes" id="UP000675664">
    <property type="component" value="Unassembled WGS sequence"/>
</dbReference>
<dbReference type="Gene3D" id="2.40.50.100">
    <property type="match status" value="1"/>
</dbReference>
<evidence type="ECO:0000313" key="5">
    <source>
        <dbReference type="EMBL" id="MBR0597006.1"/>
    </source>
</evidence>
<dbReference type="EMBL" id="JAGSND010000002">
    <property type="protein sequence ID" value="MBR0597006.1"/>
    <property type="molecule type" value="Genomic_DNA"/>
</dbReference>
<keyword evidence="2" id="KW-0732">Signal</keyword>
<protein>
    <submittedName>
        <fullName evidence="5">Efflux RND transporter periplasmic adaptor subunit</fullName>
    </submittedName>
</protein>
<feature type="signal peptide" evidence="2">
    <location>
        <begin position="1"/>
        <end position="24"/>
    </location>
</feature>
<dbReference type="GO" id="GO:0015562">
    <property type="term" value="F:efflux transmembrane transporter activity"/>
    <property type="evidence" value="ECO:0007669"/>
    <property type="project" value="TreeGrafter"/>
</dbReference>
<evidence type="ECO:0000259" key="3">
    <source>
        <dbReference type="Pfam" id="PF25917"/>
    </source>
</evidence>
<comment type="similarity">
    <text evidence="1">Belongs to the membrane fusion protein (MFP) (TC 8.A.1) family.</text>
</comment>
<evidence type="ECO:0000313" key="6">
    <source>
        <dbReference type="Proteomes" id="UP000675664"/>
    </source>
</evidence>
<comment type="caution">
    <text evidence="5">The sequence shown here is derived from an EMBL/GenBank/DDBJ whole genome shotgun (WGS) entry which is preliminary data.</text>
</comment>
<dbReference type="AlphaFoldDB" id="A0A8J7VYG8"/>
<evidence type="ECO:0000256" key="2">
    <source>
        <dbReference type="SAM" id="SignalP"/>
    </source>
</evidence>
<feature type="chain" id="PRO_5038403277" evidence="2">
    <location>
        <begin position="25"/>
        <end position="367"/>
    </location>
</feature>
<dbReference type="SUPFAM" id="SSF111369">
    <property type="entry name" value="HlyD-like secretion proteins"/>
    <property type="match status" value="1"/>
</dbReference>
<dbReference type="Gene3D" id="1.10.287.470">
    <property type="entry name" value="Helix hairpin bin"/>
    <property type="match status" value="1"/>
</dbReference>
<dbReference type="InterPro" id="IPR058625">
    <property type="entry name" value="MdtA-like_BSH"/>
</dbReference>
<organism evidence="5 6">
    <name type="scientific">Sinanaerobacter chloroacetimidivorans</name>
    <dbReference type="NCBI Taxonomy" id="2818044"/>
    <lineage>
        <taxon>Bacteria</taxon>
        <taxon>Bacillati</taxon>
        <taxon>Bacillota</taxon>
        <taxon>Clostridia</taxon>
        <taxon>Peptostreptococcales</taxon>
        <taxon>Anaerovoracaceae</taxon>
        <taxon>Sinanaerobacter</taxon>
    </lineage>
</organism>
<dbReference type="RefSeq" id="WP_227017139.1">
    <property type="nucleotide sequence ID" value="NZ_JAGSND010000002.1"/>
</dbReference>
<keyword evidence="6" id="KW-1185">Reference proteome</keyword>
<reference evidence="5" key="2">
    <citation type="submission" date="2021-04" db="EMBL/GenBank/DDBJ databases">
        <authorList>
            <person name="Liu J."/>
        </authorList>
    </citation>
    <scope>NUCLEOTIDE SEQUENCE</scope>
    <source>
        <strain evidence="5">BAD-6</strain>
    </source>
</reference>
<gene>
    <name evidence="5" type="ORF">KCX82_03895</name>
</gene>
<proteinExistence type="inferred from homology"/>
<evidence type="ECO:0000259" key="4">
    <source>
        <dbReference type="Pfam" id="PF25989"/>
    </source>
</evidence>
<dbReference type="PANTHER" id="PTHR30469:SF33">
    <property type="entry name" value="SLR1207 PROTEIN"/>
    <property type="match status" value="1"/>
</dbReference>
<dbReference type="Pfam" id="PF25989">
    <property type="entry name" value="YknX_C"/>
    <property type="match status" value="1"/>
</dbReference>
<reference evidence="5" key="1">
    <citation type="submission" date="2021-04" db="EMBL/GenBank/DDBJ databases">
        <title>Sinoanaerobacter chloroacetimidivorans sp. nov., an obligate anaerobic bacterium isolated from anaerobic sludge.</title>
        <authorList>
            <person name="Bao Y."/>
        </authorList>
    </citation>
    <scope>NUCLEOTIDE SEQUENCE</scope>
    <source>
        <strain evidence="5">BAD-6</strain>
    </source>
</reference>
<dbReference type="InterPro" id="IPR006143">
    <property type="entry name" value="RND_pump_MFP"/>
</dbReference>